<feature type="compositionally biased region" description="Basic and acidic residues" evidence="1">
    <location>
        <begin position="126"/>
        <end position="135"/>
    </location>
</feature>
<proteinExistence type="predicted"/>
<dbReference type="AlphaFoldDB" id="A0A3N0B395"/>
<accession>A0A3N0B395</accession>
<comment type="caution">
    <text evidence="2">The sequence shown here is derived from an EMBL/GenBank/DDBJ whole genome shotgun (WGS) entry which is preliminary data.</text>
</comment>
<dbReference type="EMBL" id="QIBX01000002">
    <property type="protein sequence ID" value="RNL41438.1"/>
    <property type="molecule type" value="Genomic_DNA"/>
</dbReference>
<feature type="region of interest" description="Disordered" evidence="1">
    <location>
        <begin position="92"/>
        <end position="135"/>
    </location>
</feature>
<sequence>MGLFRRTSRKVGRVAKNVAKQVILPQDDSDKAQSSEAKNAAQDAPQHTDAEYEALKEKYDAVMRAKWEEYYKTSCDGECETCEYYDWCPDDFVDEESDGAEEPQVEEAVEEDAAEAAEPEEEPEPERELTEEERAAKEAAEAYYEAGCDGECETCEHYDWCPAEEEGEEDPDDKVLFKGITQGDVKKAAKGSVELAREGAMAAKELKEAMDDILGGFDLKNLTK</sequence>
<feature type="compositionally biased region" description="Acidic residues" evidence="1">
    <location>
        <begin position="92"/>
        <end position="125"/>
    </location>
</feature>
<keyword evidence="3" id="KW-1185">Reference proteome</keyword>
<dbReference type="OrthoDB" id="3174964at2"/>
<evidence type="ECO:0000313" key="2">
    <source>
        <dbReference type="EMBL" id="RNL41438.1"/>
    </source>
</evidence>
<gene>
    <name evidence="2" type="ORF">DMP06_02310</name>
</gene>
<protein>
    <submittedName>
        <fullName evidence="2">Uncharacterized protein</fullName>
    </submittedName>
</protein>
<evidence type="ECO:0000313" key="3">
    <source>
        <dbReference type="Proteomes" id="UP000269591"/>
    </source>
</evidence>
<evidence type="ECO:0000256" key="1">
    <source>
        <dbReference type="SAM" id="MobiDB-lite"/>
    </source>
</evidence>
<organism evidence="2 3">
    <name type="scientific">Slackia equolifaciens</name>
    <dbReference type="NCBI Taxonomy" id="498718"/>
    <lineage>
        <taxon>Bacteria</taxon>
        <taxon>Bacillati</taxon>
        <taxon>Actinomycetota</taxon>
        <taxon>Coriobacteriia</taxon>
        <taxon>Eggerthellales</taxon>
        <taxon>Eggerthellaceae</taxon>
        <taxon>Slackia</taxon>
    </lineage>
</organism>
<feature type="region of interest" description="Disordered" evidence="1">
    <location>
        <begin position="22"/>
        <end position="51"/>
    </location>
</feature>
<reference evidence="3" key="1">
    <citation type="submission" date="2018-05" db="EMBL/GenBank/DDBJ databases">
        <title>Genome Sequencing of selected type strains of the family Eggerthellaceae.</title>
        <authorList>
            <person name="Danylec N."/>
            <person name="Stoll D.A."/>
            <person name="Doetsch A."/>
            <person name="Huch M."/>
        </authorList>
    </citation>
    <scope>NUCLEOTIDE SEQUENCE [LARGE SCALE GENOMIC DNA]</scope>
    <source>
        <strain evidence="3">DSM 24851</strain>
    </source>
</reference>
<name>A0A3N0B395_9ACTN</name>
<dbReference type="Proteomes" id="UP000269591">
    <property type="component" value="Unassembled WGS sequence"/>
</dbReference>